<reference evidence="1 2" key="1">
    <citation type="submission" date="2013-02" db="EMBL/GenBank/DDBJ databases">
        <authorList>
            <person name="Harkins D.M."/>
            <person name="Durkin A.S."/>
            <person name="Brinkac L.M."/>
            <person name="Haft D.H."/>
            <person name="Selengut J.D."/>
            <person name="Sanka R."/>
            <person name="DePew J."/>
            <person name="Purushe J."/>
            <person name="Haake D.A."/>
            <person name="Matsunaga J."/>
            <person name="Vinetz J.M."/>
            <person name="Sutton G.G."/>
            <person name="Nierman W.C."/>
            <person name="Fouts D.E."/>
        </authorList>
    </citation>
    <scope>NUCLEOTIDE SEQUENCE [LARGE SCALE GENOMIC DNA]</scope>
    <source>
        <strain evidence="1 2">Ecochallenge</strain>
    </source>
</reference>
<dbReference type="Proteomes" id="UP000012249">
    <property type="component" value="Unassembled WGS sequence"/>
</dbReference>
<evidence type="ECO:0000313" key="2">
    <source>
        <dbReference type="Proteomes" id="UP000012249"/>
    </source>
</evidence>
<feature type="non-terminal residue" evidence="1">
    <location>
        <position position="1"/>
    </location>
</feature>
<evidence type="ECO:0000313" key="1">
    <source>
        <dbReference type="EMBL" id="EMY13516.1"/>
    </source>
</evidence>
<organism evidence="1 2">
    <name type="scientific">Leptospira weilii str. Ecochallenge</name>
    <dbReference type="NCBI Taxonomy" id="1049986"/>
    <lineage>
        <taxon>Bacteria</taxon>
        <taxon>Pseudomonadati</taxon>
        <taxon>Spirochaetota</taxon>
        <taxon>Spirochaetia</taxon>
        <taxon>Leptospirales</taxon>
        <taxon>Leptospiraceae</taxon>
        <taxon>Leptospira</taxon>
    </lineage>
</organism>
<accession>N1U5V5</accession>
<name>N1U5V5_9LEPT</name>
<gene>
    <name evidence="1" type="ORF">LEP1GSC043_4881</name>
</gene>
<dbReference type="EMBL" id="AHMI02000231">
    <property type="protein sequence ID" value="EMY13516.1"/>
    <property type="molecule type" value="Genomic_DNA"/>
</dbReference>
<dbReference type="AlphaFoldDB" id="N1U5V5"/>
<proteinExistence type="predicted"/>
<protein>
    <submittedName>
        <fullName evidence="1">Uncharacterized protein</fullName>
    </submittedName>
</protein>
<sequence>LLTSKFKEVFFGKKENATKPLSKSTAQLKKLLCRI</sequence>
<comment type="caution">
    <text evidence="1">The sequence shown here is derived from an EMBL/GenBank/DDBJ whole genome shotgun (WGS) entry which is preliminary data.</text>
</comment>